<sequence length="471" mass="48953">YRVVEVEVEAYDGRLVRALTLEGQAPSLHAPGRAVAPSTRYVGLLREGARVHGLDPSYISYLDSLAPYSRADWAAAAGRAAAVAIILPLALPLLPPVLLTRMARERATKAAGGGDGAGGGVASTVAAAAAASTQASDLSSRAAAAAGGGVEPSPAEAAVVAAAAASPSFAPVRTASVSGGAVRAVSVPLPVPPELMRPPQVLPAAVAAYMTGIQWTAWWLHDNLAAPLLGSGSSSGGGDERQRGSPKRSPVRERSPAKRSARDASPKRYASPKRGGSPSRDKGARRRSRSRSRDARRRSRSRSRDRRRVSRSRSPAARRDRSSVRAAPDRSAGVGSSHGPGWVWYFAYGSNMNPNTLTGRRQVVPLESQAGLLRHWTLSFRMLGLPYAEPGFATIERAHPAAAGPRDPAAPLTSTSPASTSPTSTTPASTSAAAGSPARWRSEVHGVLHRISSSDWVRVMATEGVGAGKTG</sequence>
<feature type="compositionally biased region" description="Basic and acidic residues" evidence="5">
    <location>
        <begin position="250"/>
        <end position="266"/>
    </location>
</feature>
<evidence type="ECO:0000256" key="3">
    <source>
        <dbReference type="PIRSR" id="PIRSR617939-1"/>
    </source>
</evidence>
<keyword evidence="2" id="KW-0456">Lyase</keyword>
<dbReference type="EMBL" id="PGGS01000394">
    <property type="protein sequence ID" value="PNH04373.1"/>
    <property type="molecule type" value="Genomic_DNA"/>
</dbReference>
<evidence type="ECO:0000256" key="2">
    <source>
        <dbReference type="ARBA" id="ARBA00023239"/>
    </source>
</evidence>
<dbReference type="EC" id="4.3.2.9" evidence="1"/>
<organism evidence="6 7">
    <name type="scientific">Tetrabaena socialis</name>
    <dbReference type="NCBI Taxonomy" id="47790"/>
    <lineage>
        <taxon>Eukaryota</taxon>
        <taxon>Viridiplantae</taxon>
        <taxon>Chlorophyta</taxon>
        <taxon>core chlorophytes</taxon>
        <taxon>Chlorophyceae</taxon>
        <taxon>CS clade</taxon>
        <taxon>Chlamydomonadales</taxon>
        <taxon>Tetrabaenaceae</taxon>
        <taxon>Tetrabaena</taxon>
    </lineage>
</organism>
<keyword evidence="7" id="KW-1185">Reference proteome</keyword>
<evidence type="ECO:0000256" key="4">
    <source>
        <dbReference type="PIRSR" id="PIRSR617939-2"/>
    </source>
</evidence>
<accession>A0A2J7ZVR3</accession>
<dbReference type="GO" id="GO:0003839">
    <property type="term" value="F:gamma-glutamylcyclotransferase activity"/>
    <property type="evidence" value="ECO:0007669"/>
    <property type="project" value="UniProtKB-EC"/>
</dbReference>
<protein>
    <recommendedName>
        <fullName evidence="1">gamma-glutamylcyclotransferase</fullName>
        <ecNumber evidence="1">4.3.2.9</ecNumber>
    </recommendedName>
</protein>
<feature type="active site" description="Proton acceptor" evidence="3">
    <location>
        <position position="463"/>
    </location>
</feature>
<comment type="caution">
    <text evidence="6">The sequence shown here is derived from an EMBL/GenBank/DDBJ whole genome shotgun (WGS) entry which is preliminary data.</text>
</comment>
<dbReference type="PANTHER" id="PTHR12935">
    <property type="entry name" value="GAMMA-GLUTAMYLCYCLOTRANSFERASE"/>
    <property type="match status" value="1"/>
</dbReference>
<feature type="region of interest" description="Disordered" evidence="5">
    <location>
        <begin position="231"/>
        <end position="336"/>
    </location>
</feature>
<evidence type="ECO:0000313" key="6">
    <source>
        <dbReference type="EMBL" id="PNH04373.1"/>
    </source>
</evidence>
<reference evidence="6 7" key="1">
    <citation type="journal article" date="2017" name="Mol. Biol. Evol.">
        <title>The 4-celled Tetrabaena socialis nuclear genome reveals the essential components for genetic control of cell number at the origin of multicellularity in the volvocine lineage.</title>
        <authorList>
            <person name="Featherston J."/>
            <person name="Arakaki Y."/>
            <person name="Hanschen E.R."/>
            <person name="Ferris P.J."/>
            <person name="Michod R.E."/>
            <person name="Olson B.J.S.C."/>
            <person name="Nozaki H."/>
            <person name="Durand P.M."/>
        </authorList>
    </citation>
    <scope>NUCLEOTIDE SEQUENCE [LARGE SCALE GENOMIC DNA]</scope>
    <source>
        <strain evidence="6 7">NIES-571</strain>
    </source>
</reference>
<evidence type="ECO:0000313" key="7">
    <source>
        <dbReference type="Proteomes" id="UP000236333"/>
    </source>
</evidence>
<proteinExistence type="predicted"/>
<dbReference type="InterPro" id="IPR017939">
    <property type="entry name" value="G-Glutamylcylcotransferase"/>
</dbReference>
<dbReference type="Proteomes" id="UP000236333">
    <property type="component" value="Unassembled WGS sequence"/>
</dbReference>
<dbReference type="OrthoDB" id="2017317at2759"/>
<feature type="compositionally biased region" description="Low complexity" evidence="5">
    <location>
        <begin position="400"/>
        <end position="438"/>
    </location>
</feature>
<feature type="region of interest" description="Disordered" evidence="5">
    <location>
        <begin position="400"/>
        <end position="440"/>
    </location>
</feature>
<feature type="binding site" evidence="4">
    <location>
        <begin position="345"/>
        <end position="350"/>
    </location>
    <ligand>
        <name>substrate</name>
    </ligand>
</feature>
<evidence type="ECO:0000256" key="1">
    <source>
        <dbReference type="ARBA" id="ARBA00012346"/>
    </source>
</evidence>
<gene>
    <name evidence="6" type="ORF">TSOC_009468</name>
</gene>
<dbReference type="PANTHER" id="PTHR12935:SF0">
    <property type="entry name" value="GAMMA-GLUTAMYLCYCLOTRANSFERASE"/>
    <property type="match status" value="1"/>
</dbReference>
<dbReference type="Gene3D" id="3.10.490.10">
    <property type="entry name" value="Gamma-glutamyl cyclotransferase-like"/>
    <property type="match status" value="2"/>
</dbReference>
<evidence type="ECO:0000256" key="5">
    <source>
        <dbReference type="SAM" id="MobiDB-lite"/>
    </source>
</evidence>
<dbReference type="AlphaFoldDB" id="A0A2J7ZVR3"/>
<name>A0A2J7ZVR3_9CHLO</name>
<feature type="compositionally biased region" description="Basic residues" evidence="5">
    <location>
        <begin position="283"/>
        <end position="311"/>
    </location>
</feature>
<feature type="non-terminal residue" evidence="6">
    <location>
        <position position="1"/>
    </location>
</feature>